<feature type="region of interest" description="Disordered" evidence="1">
    <location>
        <begin position="642"/>
        <end position="661"/>
    </location>
</feature>
<dbReference type="GO" id="GO:0006605">
    <property type="term" value="P:protein targeting"/>
    <property type="evidence" value="ECO:0007669"/>
    <property type="project" value="TreeGrafter"/>
</dbReference>
<accession>A0AAU9U9V4</accession>
<dbReference type="Pfam" id="PF19033">
    <property type="entry name" value="Intu_longin_3"/>
    <property type="match status" value="1"/>
</dbReference>
<proteinExistence type="predicted"/>
<dbReference type="GO" id="GO:0005765">
    <property type="term" value="C:lysosomal membrane"/>
    <property type="evidence" value="ECO:0007669"/>
    <property type="project" value="TreeGrafter"/>
</dbReference>
<evidence type="ECO:0000313" key="5">
    <source>
        <dbReference type="Proteomes" id="UP001153954"/>
    </source>
</evidence>
<evidence type="ECO:0000259" key="2">
    <source>
        <dbReference type="Pfam" id="PF19031"/>
    </source>
</evidence>
<evidence type="ECO:0000259" key="3">
    <source>
        <dbReference type="Pfam" id="PF19033"/>
    </source>
</evidence>
<dbReference type="PANTHER" id="PTHR14407">
    <property type="entry name" value="HERMANSKY-PUDLAK SYNDROME 4 PROTEIN LIGHT-EAR PROTEIN-RELATED"/>
    <property type="match status" value="1"/>
</dbReference>
<feature type="compositionally biased region" description="Basic and acidic residues" evidence="1">
    <location>
        <begin position="294"/>
        <end position="314"/>
    </location>
</feature>
<sequence>MMIVFVYDTLCCTTEEDDPAEAVLYFHPGWVSDTQRLALAGQVVGTAHCVKSLFSQPLAITLQSGKFIIREYGRYILAIGSDRNIPDWVLKNRASLLMSMIKVYHGDLQALAASLDDQKRLAEKLYQIFETYLPVLQYGCHIFQRVPMLSLPKSATSIFMESMQVLEHCRRSKGVLGGVILYNNKIISTQLPPSLTSYLTVVDPYRIKSPAESLETQIPLPLGAQLLVVYVGKKTYNNLKNQTEKLQEFFQKGEEVITKFKKAQETDREKMRDFPSSGMKRDKSLLFTAVPEEDHSMISPPNKDESTGIERKPSMPDVVPFTNKPRPRPNKLSFKTQKSLDEDAKENEKVFTGQTSVCSTPMVEYKRLHGNMLSICQNPDNDDATNLEPEVLNNVDNSNGVVDEKRDKIVLDANCIGEHFINKPEPIRKLASVTDLQETFRKLSSEASSKIKLKNSKNDNTSSPSPEHKSQNTMTINDPLFPVFRNDGVAISESLFNQYLEQYYSGIKQKSKEDNMFNFNMKLCELDKFKDFDSDLMKSPQRTPKKVAKESPKKVQADQSKRKSLSLPLKSLSENADSQTGNDSDAISLKKKLSGVQLTPLMEKLSHLAFSDKSSGYSSRVMTPLELREFLTPALEKQVTFSEKIKEHRQDDSDDSDAESDCDIDSLSTYSENAVKCALFVSGLNNMALLALLDMEAANDADTINSLWETSLNALGPIEQKCLEPLTTDSEAADYSYLVLDPDWGTVKKGGPWAALDIATMGFIHNEFEDQPDLTEFILRSEESVVLGASCGRAQIYYQERGARQAGPPAPSDVLATAALRARRRLHRDHSALLL</sequence>
<evidence type="ECO:0008006" key="6">
    <source>
        <dbReference type="Google" id="ProtNLM"/>
    </source>
</evidence>
<dbReference type="InterPro" id="IPR043987">
    <property type="entry name" value="CCZ1/INTU/HSP4_longin_1"/>
</dbReference>
<feature type="domain" description="CCZ1/INTU/HSP4 first Longin" evidence="2">
    <location>
        <begin position="1"/>
        <end position="106"/>
    </location>
</feature>
<name>A0AAU9U9V4_EUPED</name>
<dbReference type="PANTHER" id="PTHR14407:SF9">
    <property type="entry name" value="BLOC-3 COMPLEX MEMBER HPS4"/>
    <property type="match status" value="1"/>
</dbReference>
<feature type="compositionally biased region" description="Polar residues" evidence="1">
    <location>
        <begin position="574"/>
        <end position="585"/>
    </location>
</feature>
<feature type="compositionally biased region" description="Acidic residues" evidence="1">
    <location>
        <begin position="652"/>
        <end position="661"/>
    </location>
</feature>
<dbReference type="Proteomes" id="UP001153954">
    <property type="component" value="Unassembled WGS sequence"/>
</dbReference>
<comment type="caution">
    <text evidence="4">The sequence shown here is derived from an EMBL/GenBank/DDBJ whole genome shotgun (WGS) entry which is preliminary data.</text>
</comment>
<evidence type="ECO:0000313" key="4">
    <source>
        <dbReference type="EMBL" id="CAH2095878.1"/>
    </source>
</evidence>
<feature type="compositionally biased region" description="Basic and acidic residues" evidence="1">
    <location>
        <begin position="547"/>
        <end position="561"/>
    </location>
</feature>
<dbReference type="InterPro" id="IPR026091">
    <property type="entry name" value="HPS4"/>
</dbReference>
<dbReference type="GO" id="GO:0031085">
    <property type="term" value="C:BLOC-3 complex"/>
    <property type="evidence" value="ECO:0007669"/>
    <property type="project" value="TreeGrafter"/>
</dbReference>
<feature type="compositionally biased region" description="Polar residues" evidence="1">
    <location>
        <begin position="458"/>
        <end position="476"/>
    </location>
</feature>
<keyword evidence="5" id="KW-1185">Reference proteome</keyword>
<feature type="region of interest" description="Disordered" evidence="1">
    <location>
        <begin position="294"/>
        <end position="333"/>
    </location>
</feature>
<dbReference type="AlphaFoldDB" id="A0AAU9U9V4"/>
<dbReference type="GO" id="GO:0005085">
    <property type="term" value="F:guanyl-nucleotide exchange factor activity"/>
    <property type="evidence" value="ECO:0007669"/>
    <property type="project" value="TreeGrafter"/>
</dbReference>
<feature type="region of interest" description="Disordered" evidence="1">
    <location>
        <begin position="450"/>
        <end position="476"/>
    </location>
</feature>
<evidence type="ECO:0000256" key="1">
    <source>
        <dbReference type="SAM" id="MobiDB-lite"/>
    </source>
</evidence>
<dbReference type="GO" id="GO:0031267">
    <property type="term" value="F:small GTPase binding"/>
    <property type="evidence" value="ECO:0007669"/>
    <property type="project" value="TreeGrafter"/>
</dbReference>
<protein>
    <recommendedName>
        <fullName evidence="6">Hermansky-Pudlak syndrome 4 protein</fullName>
    </recommendedName>
</protein>
<gene>
    <name evidence="4" type="ORF">EEDITHA_LOCUS11279</name>
</gene>
<dbReference type="InterPro" id="IPR043989">
    <property type="entry name" value="CCZ1/INTU/HSP4_longin_3"/>
</dbReference>
<feature type="domain" description="CCZ1/INTU/HPS4 third Longin" evidence="3">
    <location>
        <begin position="732"/>
        <end position="804"/>
    </location>
</feature>
<dbReference type="GO" id="GO:0031410">
    <property type="term" value="C:cytoplasmic vesicle"/>
    <property type="evidence" value="ECO:0007669"/>
    <property type="project" value="TreeGrafter"/>
</dbReference>
<organism evidence="4 5">
    <name type="scientific">Euphydryas editha</name>
    <name type="common">Edith's checkerspot</name>
    <dbReference type="NCBI Taxonomy" id="104508"/>
    <lineage>
        <taxon>Eukaryota</taxon>
        <taxon>Metazoa</taxon>
        <taxon>Ecdysozoa</taxon>
        <taxon>Arthropoda</taxon>
        <taxon>Hexapoda</taxon>
        <taxon>Insecta</taxon>
        <taxon>Pterygota</taxon>
        <taxon>Neoptera</taxon>
        <taxon>Endopterygota</taxon>
        <taxon>Lepidoptera</taxon>
        <taxon>Glossata</taxon>
        <taxon>Ditrysia</taxon>
        <taxon>Papilionoidea</taxon>
        <taxon>Nymphalidae</taxon>
        <taxon>Nymphalinae</taxon>
        <taxon>Euphydryas</taxon>
    </lineage>
</organism>
<dbReference type="Pfam" id="PF19031">
    <property type="entry name" value="Intu_longin_1"/>
    <property type="match status" value="1"/>
</dbReference>
<feature type="region of interest" description="Disordered" evidence="1">
    <location>
        <begin position="535"/>
        <end position="585"/>
    </location>
</feature>
<reference evidence="4" key="1">
    <citation type="submission" date="2022-03" db="EMBL/GenBank/DDBJ databases">
        <authorList>
            <person name="Tunstrom K."/>
        </authorList>
    </citation>
    <scope>NUCLEOTIDE SEQUENCE</scope>
</reference>
<dbReference type="EMBL" id="CAKOGL010000016">
    <property type="protein sequence ID" value="CAH2095878.1"/>
    <property type="molecule type" value="Genomic_DNA"/>
</dbReference>
<dbReference type="GO" id="GO:0016192">
    <property type="term" value="P:vesicle-mediated transport"/>
    <property type="evidence" value="ECO:0007669"/>
    <property type="project" value="InterPro"/>
</dbReference>